<dbReference type="GO" id="GO:0006508">
    <property type="term" value="P:proteolysis"/>
    <property type="evidence" value="ECO:0007669"/>
    <property type="project" value="UniProtKB-KW"/>
</dbReference>
<dbReference type="InterPro" id="IPR020568">
    <property type="entry name" value="Ribosomal_Su5_D2-typ_SF"/>
</dbReference>
<dbReference type="Gene3D" id="3.30.230.10">
    <property type="match status" value="1"/>
</dbReference>
<dbReference type="Proteomes" id="UP000184076">
    <property type="component" value="Unassembled WGS sequence"/>
</dbReference>
<accession>A0A1M5AS37</accession>
<name>A0A1M5AS37_9BACT</name>
<dbReference type="InterPro" id="IPR014721">
    <property type="entry name" value="Ribsml_uS5_D2-typ_fold_subgr"/>
</dbReference>
<organism evidence="2 3">
    <name type="scientific">Desulfacinum infernum DSM 9756</name>
    <dbReference type="NCBI Taxonomy" id="1121391"/>
    <lineage>
        <taxon>Bacteria</taxon>
        <taxon>Pseudomonadati</taxon>
        <taxon>Thermodesulfobacteriota</taxon>
        <taxon>Syntrophobacteria</taxon>
        <taxon>Syntrophobacterales</taxon>
        <taxon>Syntrophobacteraceae</taxon>
        <taxon>Desulfacinum</taxon>
    </lineage>
</organism>
<dbReference type="AlphaFoldDB" id="A0A1M5AS37"/>
<dbReference type="GO" id="GO:0004176">
    <property type="term" value="F:ATP-dependent peptidase activity"/>
    <property type="evidence" value="ECO:0007669"/>
    <property type="project" value="InterPro"/>
</dbReference>
<dbReference type="GO" id="GO:0004252">
    <property type="term" value="F:serine-type endopeptidase activity"/>
    <property type="evidence" value="ECO:0007669"/>
    <property type="project" value="InterPro"/>
</dbReference>
<keyword evidence="3" id="KW-1185">Reference proteome</keyword>
<dbReference type="RefSeq" id="WP_073038631.1">
    <property type="nucleotide sequence ID" value="NZ_FQVB01000015.1"/>
</dbReference>
<feature type="domain" description="Lon proteolytic" evidence="1">
    <location>
        <begin position="220"/>
        <end position="264"/>
    </location>
</feature>
<gene>
    <name evidence="2" type="ORF">SAMN02745206_01769</name>
</gene>
<evidence type="ECO:0000313" key="3">
    <source>
        <dbReference type="Proteomes" id="UP000184076"/>
    </source>
</evidence>
<evidence type="ECO:0000259" key="1">
    <source>
        <dbReference type="Pfam" id="PF05362"/>
    </source>
</evidence>
<dbReference type="OrthoDB" id="5421591at2"/>
<keyword evidence="2" id="KW-0645">Protease</keyword>
<protein>
    <submittedName>
        <fullName evidence="2">Lon protease (S16) C-terminal proteolytic domain-containing protein</fullName>
    </submittedName>
</protein>
<dbReference type="InterPro" id="IPR008269">
    <property type="entry name" value="Lon_proteolytic"/>
</dbReference>
<dbReference type="SUPFAM" id="SSF54211">
    <property type="entry name" value="Ribosomal protein S5 domain 2-like"/>
    <property type="match status" value="1"/>
</dbReference>
<dbReference type="EMBL" id="FQVB01000015">
    <property type="protein sequence ID" value="SHF32976.1"/>
    <property type="molecule type" value="Genomic_DNA"/>
</dbReference>
<dbReference type="STRING" id="1121391.SAMN02745206_01769"/>
<keyword evidence="2" id="KW-0378">Hydrolase</keyword>
<proteinExistence type="predicted"/>
<reference evidence="3" key="1">
    <citation type="submission" date="2016-11" db="EMBL/GenBank/DDBJ databases">
        <authorList>
            <person name="Varghese N."/>
            <person name="Submissions S."/>
        </authorList>
    </citation>
    <scope>NUCLEOTIDE SEQUENCE [LARGE SCALE GENOMIC DNA]</scope>
    <source>
        <strain evidence="3">DSM 9756</strain>
    </source>
</reference>
<sequence>MREFSSWSLDELLVWQSWGCLEERLEQVRDPRLFRAPREEGEFAEQLHALLQAVPDHVGRLVTLSCLAAGIGRKGREGIRAFGELPGIPLPLLLGLPDDWPDLRQASLSVVPIPVASGDRGDVVWALVGAAPLGAREPFPPWCRQMLDPHAREALILADRLLQSEADARLLFLPILLPPTEASGGGPAVQPRMCGPSLALPVLLGALDAKRRRGAACEPGDVAATGSLDQAGRILPVAGLEAKTEAAARFGFRAMIVPAEAARDRKAGGRMEFLEAGDLQTAWYLWESCRRERGSRRLKDLDRLRSPEDLAAGVHRMDPRMAGWSRFQRTYRETLGRIWTDADHAASFVKQLERMSRDPSVPVHWLAELLDPVDESVVAGLAKISAVAAFRLAQCAWAVATRRGDPGEAARWAACCESLCDSVVVFDRGLYLVGDFWNRRFITERHALYRFDPQLSKPVQEIVGRLESCRDAQRMGDTVPVIPALAKLYGTIAQNYGFCGPDYLADTRRYVDLALEAFGGDGVPPFQQDRKRQLHYLLHALLDAGRLEEAEGVLQRYLGRKESDLSPYEHAALARFGAETGRFPPGYRAACRSLLRKGLEGHPWQLWLWNVGRILTDAEGKRLAWEQGLRLCSRLGPTARPMGLLHAAWLWKEGLAPAEKIRTTVEEILADLENGPLWKDHFRPLLSARSWAHALEEILAASARYFPFTYR</sequence>
<evidence type="ECO:0000313" key="2">
    <source>
        <dbReference type="EMBL" id="SHF32976.1"/>
    </source>
</evidence>
<dbReference type="Pfam" id="PF05362">
    <property type="entry name" value="Lon_C"/>
    <property type="match status" value="1"/>
</dbReference>